<dbReference type="GO" id="GO:0016829">
    <property type="term" value="F:lyase activity"/>
    <property type="evidence" value="ECO:0007669"/>
    <property type="project" value="UniProtKB-KW"/>
</dbReference>
<dbReference type="CDD" id="cd01335">
    <property type="entry name" value="Radical_SAM"/>
    <property type="match status" value="1"/>
</dbReference>
<reference evidence="5 6" key="1">
    <citation type="submission" date="2017-04" db="EMBL/GenBank/DDBJ databases">
        <authorList>
            <person name="Afonso C.L."/>
            <person name="Miller P.J."/>
            <person name="Scott M.A."/>
            <person name="Spackman E."/>
            <person name="Goraichik I."/>
            <person name="Dimitrov K.M."/>
            <person name="Suarez D.L."/>
            <person name="Swayne D.E."/>
        </authorList>
    </citation>
    <scope>NUCLEOTIDE SEQUENCE [LARGE SCALE GENOMIC DNA]</scope>
    <source>
        <strain evidence="5 6">ToBE</strain>
    </source>
</reference>
<evidence type="ECO:0000313" key="5">
    <source>
        <dbReference type="EMBL" id="SMB97670.1"/>
    </source>
</evidence>
<feature type="domain" description="Elp3/MiaA/NifB-like radical SAM core" evidence="4">
    <location>
        <begin position="23"/>
        <end position="249"/>
    </location>
</feature>
<dbReference type="PANTHER" id="PTHR43432:SF3">
    <property type="entry name" value="SLR0285 PROTEIN"/>
    <property type="match status" value="1"/>
</dbReference>
<keyword evidence="2" id="KW-0408">Iron</keyword>
<evidence type="ECO:0000256" key="2">
    <source>
        <dbReference type="ARBA" id="ARBA00023004"/>
    </source>
</evidence>
<dbReference type="SFLD" id="SFLDS00029">
    <property type="entry name" value="Radical_SAM"/>
    <property type="match status" value="1"/>
</dbReference>
<dbReference type="EMBL" id="LT838272">
    <property type="protein sequence ID" value="SMB97670.1"/>
    <property type="molecule type" value="Genomic_DNA"/>
</dbReference>
<dbReference type="GO" id="GO:0051536">
    <property type="term" value="F:iron-sulfur cluster binding"/>
    <property type="evidence" value="ECO:0007669"/>
    <property type="project" value="UniProtKB-KW"/>
</dbReference>
<dbReference type="STRING" id="698762.SAMN00808754_1915"/>
<protein>
    <submittedName>
        <fullName evidence="5">DNA repair photolyase</fullName>
    </submittedName>
</protein>
<keyword evidence="1" id="KW-0479">Metal-binding</keyword>
<proteinExistence type="predicted"/>
<gene>
    <name evidence="5" type="ORF">SAMN00808754_1915</name>
</gene>
<dbReference type="SFLD" id="SFLDG01084">
    <property type="entry name" value="Uncharacterised_Radical_SAM_Su"/>
    <property type="match status" value="1"/>
</dbReference>
<dbReference type="Pfam" id="PF04055">
    <property type="entry name" value="Radical_SAM"/>
    <property type="match status" value="1"/>
</dbReference>
<keyword evidence="3" id="KW-0411">Iron-sulfur</keyword>
<dbReference type="InterPro" id="IPR058240">
    <property type="entry name" value="rSAM_sf"/>
</dbReference>
<dbReference type="RefSeq" id="WP_084665500.1">
    <property type="nucleotide sequence ID" value="NZ_LT838272.1"/>
</dbReference>
<accession>A0A1W1VWN9</accession>
<evidence type="ECO:0000256" key="1">
    <source>
        <dbReference type="ARBA" id="ARBA00022723"/>
    </source>
</evidence>
<dbReference type="GO" id="GO:0046872">
    <property type="term" value="F:metal ion binding"/>
    <property type="evidence" value="ECO:0007669"/>
    <property type="project" value="UniProtKB-KW"/>
</dbReference>
<dbReference type="InterPro" id="IPR006638">
    <property type="entry name" value="Elp3/MiaA/NifB-like_rSAM"/>
</dbReference>
<evidence type="ECO:0000256" key="3">
    <source>
        <dbReference type="ARBA" id="ARBA00023014"/>
    </source>
</evidence>
<name>A0A1W1VWN9_9FIRM</name>
<dbReference type="InterPro" id="IPR007197">
    <property type="entry name" value="rSAM"/>
</dbReference>
<evidence type="ECO:0000313" key="6">
    <source>
        <dbReference type="Proteomes" id="UP000192569"/>
    </source>
</evidence>
<dbReference type="SMART" id="SM00729">
    <property type="entry name" value="Elp3"/>
    <property type="match status" value="1"/>
</dbReference>
<organism evidence="5 6">
    <name type="scientific">Thermanaeromonas toyohensis ToBE</name>
    <dbReference type="NCBI Taxonomy" id="698762"/>
    <lineage>
        <taxon>Bacteria</taxon>
        <taxon>Bacillati</taxon>
        <taxon>Bacillota</taxon>
        <taxon>Clostridia</taxon>
        <taxon>Neomoorellales</taxon>
        <taxon>Neomoorellaceae</taxon>
        <taxon>Thermanaeromonas</taxon>
    </lineage>
</organism>
<evidence type="ECO:0000259" key="4">
    <source>
        <dbReference type="SMART" id="SM00729"/>
    </source>
</evidence>
<keyword evidence="5" id="KW-0456">Lyase</keyword>
<dbReference type="SUPFAM" id="SSF102114">
    <property type="entry name" value="Radical SAM enzymes"/>
    <property type="match status" value="1"/>
</dbReference>
<dbReference type="AlphaFoldDB" id="A0A1W1VWN9"/>
<dbReference type="InterPro" id="IPR040086">
    <property type="entry name" value="MJ0683-like"/>
</dbReference>
<sequence>MSKVALRTTYCRTALNRTGIPGYCYCLNPYFGCSHSCRYCYADTVLHFSAHAEKWGEFVAAKVNFPEVLRSELRRRRRPLGKIILGTVTDAYQPAEAEFGLTRASLEVFAERQPDIEIDLLTKSDLVVRDVDLLRKLKNCSVGFTVTTSDDTAACVLEPGAALPSARLRAAGRLVAQGINVWAFIAPILPGVSDAPGALEDLIATLKDTGIKEVFLDPLNPYPVSIERLRAAYQKRLPWALKYLEQYLSDPHRYLQILRERLRSLSRKYSYDLKLG</sequence>
<dbReference type="PANTHER" id="PTHR43432">
    <property type="entry name" value="SLR0285 PROTEIN"/>
    <property type="match status" value="1"/>
</dbReference>
<keyword evidence="6" id="KW-1185">Reference proteome</keyword>
<dbReference type="Proteomes" id="UP000192569">
    <property type="component" value="Chromosome I"/>
</dbReference>
<dbReference type="Gene3D" id="3.80.30.30">
    <property type="match status" value="1"/>
</dbReference>
<dbReference type="OrthoDB" id="9787478at2"/>